<keyword evidence="4" id="KW-1185">Reference proteome</keyword>
<feature type="domain" description="SH3b" evidence="2">
    <location>
        <begin position="210"/>
        <end position="275"/>
    </location>
</feature>
<feature type="transmembrane region" description="Helical" evidence="1">
    <location>
        <begin position="21"/>
        <end position="41"/>
    </location>
</feature>
<gene>
    <name evidence="3" type="ORF">MAA8898_03486</name>
</gene>
<proteinExistence type="predicted"/>
<dbReference type="Proteomes" id="UP000207598">
    <property type="component" value="Unassembled WGS sequence"/>
</dbReference>
<keyword evidence="1" id="KW-0812">Transmembrane</keyword>
<name>A0A238KV58_9RHOB</name>
<dbReference type="Pfam" id="PF08239">
    <property type="entry name" value="SH3_3"/>
    <property type="match status" value="1"/>
</dbReference>
<evidence type="ECO:0000256" key="1">
    <source>
        <dbReference type="SAM" id="Phobius"/>
    </source>
</evidence>
<reference evidence="3 4" key="1">
    <citation type="submission" date="2017-05" db="EMBL/GenBank/DDBJ databases">
        <authorList>
            <person name="Song R."/>
            <person name="Chenine A.L."/>
            <person name="Ruprecht R.M."/>
        </authorList>
    </citation>
    <scope>NUCLEOTIDE SEQUENCE [LARGE SCALE GENOMIC DNA]</scope>
    <source>
        <strain evidence="3 4">CECT 8898</strain>
    </source>
</reference>
<dbReference type="PROSITE" id="PS51781">
    <property type="entry name" value="SH3B"/>
    <property type="match status" value="1"/>
</dbReference>
<keyword evidence="1" id="KW-1133">Transmembrane helix</keyword>
<organism evidence="3 4">
    <name type="scientific">Maliponia aquimaris</name>
    <dbReference type="NCBI Taxonomy" id="1673631"/>
    <lineage>
        <taxon>Bacteria</taxon>
        <taxon>Pseudomonadati</taxon>
        <taxon>Pseudomonadota</taxon>
        <taxon>Alphaproteobacteria</taxon>
        <taxon>Rhodobacterales</taxon>
        <taxon>Paracoccaceae</taxon>
        <taxon>Maliponia</taxon>
    </lineage>
</organism>
<dbReference type="InterPro" id="IPR003646">
    <property type="entry name" value="SH3-like_bac-type"/>
</dbReference>
<protein>
    <submittedName>
        <fullName evidence="3">Bacterial SH3 domain protein</fullName>
    </submittedName>
</protein>
<accession>A0A238KV58</accession>
<dbReference type="AlphaFoldDB" id="A0A238KV58"/>
<dbReference type="SMART" id="SM00287">
    <property type="entry name" value="SH3b"/>
    <property type="match status" value="1"/>
</dbReference>
<keyword evidence="1" id="KW-0472">Membrane</keyword>
<evidence type="ECO:0000313" key="3">
    <source>
        <dbReference type="EMBL" id="SMX46685.1"/>
    </source>
</evidence>
<dbReference type="RefSeq" id="WP_176445206.1">
    <property type="nucleotide sequence ID" value="NZ_FXYF01000010.1"/>
</dbReference>
<evidence type="ECO:0000313" key="4">
    <source>
        <dbReference type="Proteomes" id="UP000207598"/>
    </source>
</evidence>
<evidence type="ECO:0000259" key="2">
    <source>
        <dbReference type="PROSITE" id="PS51781"/>
    </source>
</evidence>
<dbReference type="Gene3D" id="2.30.30.40">
    <property type="entry name" value="SH3 Domains"/>
    <property type="match status" value="1"/>
</dbReference>
<sequence>MRHILGSVQAGGRDALRRVRGAAWRLGLMGVTFAALGWAWYAMSGGSEFEPGEHGVTILAEVKPAAPVVAPRPAGLTIQPRELAPVVEVEPRVSSLQTRDPLPSKSVRVPERVVEAPAPAAPAPEPLVETPDPETLRDQLGDDFTLAITQAIQDSDVTPPPAESFDIGEPVDPAAETPFIAGLGAAQPLGTPLAEGTPVLAQPDLLSAEPEFRTVTGTRVNLRDGPATSFDVVTQLFEGDEVEVLEDSGDGWVRLRTLNGEQVGWMSDDFLERRN</sequence>
<dbReference type="EMBL" id="FXYF01000010">
    <property type="protein sequence ID" value="SMX46685.1"/>
    <property type="molecule type" value="Genomic_DNA"/>
</dbReference>